<comment type="caution">
    <text evidence="2">The sequence shown here is derived from an EMBL/GenBank/DDBJ whole genome shotgun (WGS) entry which is preliminary data.</text>
</comment>
<evidence type="ECO:0000313" key="2">
    <source>
        <dbReference type="EMBL" id="VVB03328.1"/>
    </source>
</evidence>
<evidence type="ECO:0000313" key="3">
    <source>
        <dbReference type="Proteomes" id="UP000489600"/>
    </source>
</evidence>
<accession>A0A565BPP4</accession>
<proteinExistence type="predicted"/>
<evidence type="ECO:0000259" key="1">
    <source>
        <dbReference type="PROSITE" id="PS52045"/>
    </source>
</evidence>
<organism evidence="2 3">
    <name type="scientific">Arabis nemorensis</name>
    <dbReference type="NCBI Taxonomy" id="586526"/>
    <lineage>
        <taxon>Eukaryota</taxon>
        <taxon>Viridiplantae</taxon>
        <taxon>Streptophyta</taxon>
        <taxon>Embryophyta</taxon>
        <taxon>Tracheophyta</taxon>
        <taxon>Spermatophyta</taxon>
        <taxon>Magnoliopsida</taxon>
        <taxon>eudicotyledons</taxon>
        <taxon>Gunneridae</taxon>
        <taxon>Pentapetalae</taxon>
        <taxon>rosids</taxon>
        <taxon>malvids</taxon>
        <taxon>Brassicales</taxon>
        <taxon>Brassicaceae</taxon>
        <taxon>Arabideae</taxon>
        <taxon>Arabis</taxon>
    </lineage>
</organism>
<dbReference type="InterPro" id="IPR004314">
    <property type="entry name" value="Neprosin"/>
</dbReference>
<gene>
    <name evidence="2" type="ORF">ANE_LOCUS13772</name>
</gene>
<dbReference type="InterPro" id="IPR053168">
    <property type="entry name" value="Glutamic_endopeptidase"/>
</dbReference>
<dbReference type="Pfam" id="PF03080">
    <property type="entry name" value="Neprosin"/>
    <property type="match status" value="1"/>
</dbReference>
<name>A0A565BPP4_9BRAS</name>
<reference evidence="2" key="1">
    <citation type="submission" date="2019-07" db="EMBL/GenBank/DDBJ databases">
        <authorList>
            <person name="Dittberner H."/>
        </authorList>
    </citation>
    <scope>NUCLEOTIDE SEQUENCE [LARGE SCALE GENOMIC DNA]</scope>
</reference>
<dbReference type="PANTHER" id="PTHR31589">
    <property type="entry name" value="PROTEIN, PUTATIVE (DUF239)-RELATED-RELATED"/>
    <property type="match status" value="1"/>
</dbReference>
<dbReference type="EMBL" id="CABITT030000004">
    <property type="protein sequence ID" value="VVB03328.1"/>
    <property type="molecule type" value="Genomic_DNA"/>
</dbReference>
<feature type="domain" description="Neprosin PEP catalytic" evidence="1">
    <location>
        <begin position="10"/>
        <end position="73"/>
    </location>
</feature>
<keyword evidence="3" id="KW-1185">Reference proteome</keyword>
<dbReference type="PANTHER" id="PTHR31589:SF224">
    <property type="entry name" value="NEP-INTERACTING PROTEIN (DUF239)"/>
    <property type="match status" value="1"/>
</dbReference>
<dbReference type="OrthoDB" id="1858978at2759"/>
<dbReference type="Proteomes" id="UP000489600">
    <property type="component" value="Unassembled WGS sequence"/>
</dbReference>
<dbReference type="AlphaFoldDB" id="A0A565BPP4"/>
<sequence>MSYQSISRPFDPTIGHQHAVMSARNGKFYGTEVAINLWKPYVQIPKEFSLAQIWVVSGNGSTLNTIEACWQVV</sequence>
<dbReference type="PROSITE" id="PS52045">
    <property type="entry name" value="NEPROSIN_PEP_CD"/>
    <property type="match status" value="1"/>
</dbReference>
<protein>
    <recommendedName>
        <fullName evidence="1">Neprosin PEP catalytic domain-containing protein</fullName>
    </recommendedName>
</protein>